<dbReference type="EMBL" id="UOFH01000249">
    <property type="protein sequence ID" value="VAW63389.1"/>
    <property type="molecule type" value="Genomic_DNA"/>
</dbReference>
<dbReference type="Pfam" id="PF01471">
    <property type="entry name" value="PG_binding_1"/>
    <property type="match status" value="1"/>
</dbReference>
<dbReference type="InterPro" id="IPR036365">
    <property type="entry name" value="PGBD-like_sf"/>
</dbReference>
<dbReference type="InterPro" id="IPR003593">
    <property type="entry name" value="AAA+_ATPase"/>
</dbReference>
<gene>
    <name evidence="3" type="ORF">MNBD_GAMMA08-21</name>
</gene>
<keyword evidence="1" id="KW-1133">Transmembrane helix</keyword>
<evidence type="ECO:0000259" key="2">
    <source>
        <dbReference type="SMART" id="SM00382"/>
    </source>
</evidence>
<sequence>MPSLTKNLNIRYSCIVESVYNSGMYLDYFGLLEPPFSIAPDPRYLYMSERHREALAHLLYGMESDGAFILLTGDVGTGKTTVSRCLLEQVPEDTNLALVLNPKLTSLELLQVICDELRIAYNKKKITSKILVDYINRYLLGAHAQGKKTVVLIEEAQNLDLDVLEQLRLLTNLETNQRKLLQVILLGQPEFLDVLDRPELSQLAQRITARFHLTPLKLSEVEEYVAHRLAIAGCRRPIFIHGVIKGLYKYSGGVPRLINVICDRALLGCYVQNKHHIDKPTLVGAAREVLGENKAAAIKTKITPRQIKLFAIAAALLMSVALVLYFFDFKLKSSVEKNNEIETAVPQKIAETETIKKNTDNIKNIEKKTAIENIELNDAVAENFAPVTLNKDQSDAMKEEQDIADDERKENKGKIQRFIIWPDSSQRLRSNFQSYQALFERWQFKYNILTNGTPCFFAKTKGLSCMHEESDMQSLREFNRPAVLTLYDDLNQRQYVTLIELGETMAKIVVAGKIQNVPIEQLLFYWKGEFSFLWRKPPGYVDLIRPGNSGDAVLWLSKAMSEINKQPTNNVQSYYDKELVNQVKSFQSREGLTSDGVVGVKTLMRINQSTQTPAPKLETS</sequence>
<dbReference type="PANTHER" id="PTHR35894:SF1">
    <property type="entry name" value="PHOSPHORIBULOKINASE _ URIDINE KINASE FAMILY"/>
    <property type="match status" value="1"/>
</dbReference>
<name>A0A3B0XNB0_9ZZZZ</name>
<dbReference type="InterPro" id="IPR052026">
    <property type="entry name" value="ExeA_AAA_ATPase_DNA-bind"/>
</dbReference>
<dbReference type="Gene3D" id="3.90.70.10">
    <property type="entry name" value="Cysteine proteinases"/>
    <property type="match status" value="1"/>
</dbReference>
<feature type="domain" description="AAA+ ATPase" evidence="2">
    <location>
        <begin position="65"/>
        <end position="219"/>
    </location>
</feature>
<dbReference type="SUPFAM" id="SSF47090">
    <property type="entry name" value="PGBD-like"/>
    <property type="match status" value="1"/>
</dbReference>
<proteinExistence type="predicted"/>
<dbReference type="InterPro" id="IPR049945">
    <property type="entry name" value="AAA_22"/>
</dbReference>
<dbReference type="InterPro" id="IPR027417">
    <property type="entry name" value="P-loop_NTPase"/>
</dbReference>
<dbReference type="SMART" id="SM00382">
    <property type="entry name" value="AAA"/>
    <property type="match status" value="1"/>
</dbReference>
<dbReference type="Gene3D" id="3.40.50.300">
    <property type="entry name" value="P-loop containing nucleotide triphosphate hydrolases"/>
    <property type="match status" value="1"/>
</dbReference>
<keyword evidence="1" id="KW-0812">Transmembrane</keyword>
<dbReference type="SUPFAM" id="SSF52540">
    <property type="entry name" value="P-loop containing nucleoside triphosphate hydrolases"/>
    <property type="match status" value="1"/>
</dbReference>
<dbReference type="AlphaFoldDB" id="A0A3B0XNB0"/>
<dbReference type="Pfam" id="PF13401">
    <property type="entry name" value="AAA_22"/>
    <property type="match status" value="1"/>
</dbReference>
<dbReference type="GO" id="GO:0016887">
    <property type="term" value="F:ATP hydrolysis activity"/>
    <property type="evidence" value="ECO:0007669"/>
    <property type="project" value="InterPro"/>
</dbReference>
<feature type="transmembrane region" description="Helical" evidence="1">
    <location>
        <begin position="309"/>
        <end position="327"/>
    </location>
</feature>
<accession>A0A3B0XNB0</accession>
<dbReference type="PANTHER" id="PTHR35894">
    <property type="entry name" value="GENERAL SECRETION PATHWAY PROTEIN A-RELATED"/>
    <property type="match status" value="1"/>
</dbReference>
<dbReference type="InterPro" id="IPR002477">
    <property type="entry name" value="Peptidoglycan-bd-like"/>
</dbReference>
<dbReference type="CDD" id="cd00009">
    <property type="entry name" value="AAA"/>
    <property type="match status" value="1"/>
</dbReference>
<organism evidence="3">
    <name type="scientific">hydrothermal vent metagenome</name>
    <dbReference type="NCBI Taxonomy" id="652676"/>
    <lineage>
        <taxon>unclassified sequences</taxon>
        <taxon>metagenomes</taxon>
        <taxon>ecological metagenomes</taxon>
    </lineage>
</organism>
<dbReference type="InterPro" id="IPR036366">
    <property type="entry name" value="PGBDSf"/>
</dbReference>
<dbReference type="Gene3D" id="1.10.101.10">
    <property type="entry name" value="PGBD-like superfamily/PGBD"/>
    <property type="match status" value="1"/>
</dbReference>
<evidence type="ECO:0000256" key="1">
    <source>
        <dbReference type="SAM" id="Phobius"/>
    </source>
</evidence>
<keyword evidence="1" id="KW-0472">Membrane</keyword>
<protein>
    <submittedName>
        <fullName evidence="3">General secretion pathway protein A</fullName>
    </submittedName>
</protein>
<reference evidence="3" key="1">
    <citation type="submission" date="2018-06" db="EMBL/GenBank/DDBJ databases">
        <authorList>
            <person name="Zhirakovskaya E."/>
        </authorList>
    </citation>
    <scope>NUCLEOTIDE SEQUENCE</scope>
</reference>
<evidence type="ECO:0000313" key="3">
    <source>
        <dbReference type="EMBL" id="VAW63389.1"/>
    </source>
</evidence>